<dbReference type="InterPro" id="IPR016181">
    <property type="entry name" value="Acyl_CoA_acyltransferase"/>
</dbReference>
<feature type="domain" description="N-acyl amino acid synthase FeeM catalytic core" evidence="1">
    <location>
        <begin position="57"/>
        <end position="205"/>
    </location>
</feature>
<accession>A0A239DNG0</accession>
<organism evidence="2 3">
    <name type="scientific">Edaphosphingomonas laterariae</name>
    <dbReference type="NCBI Taxonomy" id="861865"/>
    <lineage>
        <taxon>Bacteria</taxon>
        <taxon>Pseudomonadati</taxon>
        <taxon>Pseudomonadota</taxon>
        <taxon>Alphaproteobacteria</taxon>
        <taxon>Sphingomonadales</taxon>
        <taxon>Rhizorhabdaceae</taxon>
        <taxon>Edaphosphingomonas</taxon>
    </lineage>
</organism>
<evidence type="ECO:0000313" key="3">
    <source>
        <dbReference type="Proteomes" id="UP000198281"/>
    </source>
</evidence>
<gene>
    <name evidence="2" type="ORF">SAMN06295912_104170</name>
</gene>
<name>A0A239DNG0_9SPHN</name>
<dbReference type="Pfam" id="PF21926">
    <property type="entry name" value="FeeM"/>
    <property type="match status" value="1"/>
</dbReference>
<reference evidence="3" key="1">
    <citation type="submission" date="2017-06" db="EMBL/GenBank/DDBJ databases">
        <authorList>
            <person name="Varghese N."/>
            <person name="Submissions S."/>
        </authorList>
    </citation>
    <scope>NUCLEOTIDE SEQUENCE [LARGE SCALE GENOMIC DNA]</scope>
    <source>
        <strain evidence="3">LNB2</strain>
    </source>
</reference>
<evidence type="ECO:0000259" key="1">
    <source>
        <dbReference type="Pfam" id="PF21926"/>
    </source>
</evidence>
<proteinExistence type="predicted"/>
<keyword evidence="3" id="KW-1185">Reference proteome</keyword>
<dbReference type="Proteomes" id="UP000198281">
    <property type="component" value="Unassembled WGS sequence"/>
</dbReference>
<dbReference type="AlphaFoldDB" id="A0A239DNG0"/>
<dbReference type="Gene3D" id="3.40.630.30">
    <property type="match status" value="1"/>
</dbReference>
<protein>
    <recommendedName>
        <fullName evidence="1">N-acyl amino acid synthase FeeM catalytic core domain-containing protein</fullName>
    </recommendedName>
</protein>
<dbReference type="InterPro" id="IPR054597">
    <property type="entry name" value="FeeM_cat"/>
</dbReference>
<sequence>MSQVDTHHQFSEHYQAGISTAPLDDELFVEFPYTDHDGEQKYLTFHIANTKYEKDSASDLINRMYSWRGYGRSDALPSGENSTTFTITSDDRVVGTLTLTADSGAGLAIEKTFHDDIDGFRRMPGNRLCELTKFALDTNAPSKPVLAALFHIIFIYGMHRYDCTDLFIEVNPRHSRFYEVMLNFKPVGDVKMNDSVKAPSQLLWLRSSDIREYIDVYTNNLRTSKRSLYPYFYPLAEEADIYTRMLRAPANDMAIV</sequence>
<dbReference type="SUPFAM" id="SSF55729">
    <property type="entry name" value="Acyl-CoA N-acyltransferases (Nat)"/>
    <property type="match status" value="1"/>
</dbReference>
<dbReference type="EMBL" id="FZOS01000004">
    <property type="protein sequence ID" value="SNS33194.1"/>
    <property type="molecule type" value="Genomic_DNA"/>
</dbReference>
<evidence type="ECO:0000313" key="2">
    <source>
        <dbReference type="EMBL" id="SNS33194.1"/>
    </source>
</evidence>